<sequence>MEIVYRFTFIDVLDSGSCTEEPEEEGPHSRAALRRAVSTPELASLPDEEAAKYKAADMEEFNHRLRQRWAYQGPQRSPATAPGSGALSNENDAFVPTPLAHNEPNAASVPAVLAAPAVPAVPAVLADPPPVPPVPQHLGSLGHPEFCVRPCVHFGKGHCQLGADCRYCHGTHDAPAKFDKKQRGLFQKLSPLEVLYLLHPILIRKGQPELADALELIEFEMQRLQGPAASQGLEPEVLQPSQRRQMQALLSRMSVAAILGMISGERFRPGFVQAARAELQTLRQG</sequence>
<protein>
    <recommendedName>
        <fullName evidence="2">C3H1-type domain-containing protein</fullName>
    </recommendedName>
</protein>
<dbReference type="AlphaFoldDB" id="A0A812JWJ8"/>
<accession>A0A812JWJ8</accession>
<keyword evidence="1" id="KW-0479">Metal-binding</keyword>
<name>A0A812JWJ8_9DINO</name>
<dbReference type="Proteomes" id="UP000604046">
    <property type="component" value="Unassembled WGS sequence"/>
</dbReference>
<comment type="caution">
    <text evidence="3">The sequence shown here is derived from an EMBL/GenBank/DDBJ whole genome shotgun (WGS) entry which is preliminary data.</text>
</comment>
<gene>
    <name evidence="3" type="ORF">SNAT2548_LOCUS7712</name>
</gene>
<organism evidence="3 4">
    <name type="scientific">Symbiodinium natans</name>
    <dbReference type="NCBI Taxonomy" id="878477"/>
    <lineage>
        <taxon>Eukaryota</taxon>
        <taxon>Sar</taxon>
        <taxon>Alveolata</taxon>
        <taxon>Dinophyceae</taxon>
        <taxon>Suessiales</taxon>
        <taxon>Symbiodiniaceae</taxon>
        <taxon>Symbiodinium</taxon>
    </lineage>
</organism>
<evidence type="ECO:0000256" key="1">
    <source>
        <dbReference type="PROSITE-ProRule" id="PRU00723"/>
    </source>
</evidence>
<evidence type="ECO:0000313" key="4">
    <source>
        <dbReference type="Proteomes" id="UP000604046"/>
    </source>
</evidence>
<keyword evidence="1" id="KW-0863">Zinc-finger</keyword>
<reference evidence="3" key="1">
    <citation type="submission" date="2021-02" db="EMBL/GenBank/DDBJ databases">
        <authorList>
            <person name="Dougan E. K."/>
            <person name="Rhodes N."/>
            <person name="Thang M."/>
            <person name="Chan C."/>
        </authorList>
    </citation>
    <scope>NUCLEOTIDE SEQUENCE</scope>
</reference>
<dbReference type="InterPro" id="IPR000571">
    <property type="entry name" value="Znf_CCCH"/>
</dbReference>
<dbReference type="GO" id="GO:0008270">
    <property type="term" value="F:zinc ion binding"/>
    <property type="evidence" value="ECO:0007669"/>
    <property type="project" value="UniProtKB-KW"/>
</dbReference>
<evidence type="ECO:0000313" key="3">
    <source>
        <dbReference type="EMBL" id="CAE7217247.1"/>
    </source>
</evidence>
<keyword evidence="1" id="KW-0862">Zinc</keyword>
<feature type="zinc finger region" description="C3H1-type" evidence="1">
    <location>
        <begin position="145"/>
        <end position="172"/>
    </location>
</feature>
<dbReference type="PROSITE" id="PS50103">
    <property type="entry name" value="ZF_C3H1"/>
    <property type="match status" value="1"/>
</dbReference>
<feature type="domain" description="C3H1-type" evidence="2">
    <location>
        <begin position="145"/>
        <end position="172"/>
    </location>
</feature>
<keyword evidence="4" id="KW-1185">Reference proteome</keyword>
<dbReference type="EMBL" id="CAJNDS010000547">
    <property type="protein sequence ID" value="CAE7217247.1"/>
    <property type="molecule type" value="Genomic_DNA"/>
</dbReference>
<evidence type="ECO:0000259" key="2">
    <source>
        <dbReference type="PROSITE" id="PS50103"/>
    </source>
</evidence>
<proteinExistence type="predicted"/>